<evidence type="ECO:0000313" key="2">
    <source>
        <dbReference type="EMBL" id="EFI93457.1"/>
    </source>
</evidence>
<feature type="region of interest" description="Disordered" evidence="1">
    <location>
        <begin position="50"/>
        <end position="70"/>
    </location>
</feature>
<proteinExistence type="predicted"/>
<keyword evidence="3" id="KW-1185">Reference proteome</keyword>
<gene>
    <name evidence="2" type="ORF">SCHCODRAFT_112690</name>
</gene>
<feature type="non-terminal residue" evidence="2">
    <location>
        <position position="256"/>
    </location>
</feature>
<dbReference type="RefSeq" id="XP_003028360.1">
    <property type="nucleotide sequence ID" value="XM_003028314.1"/>
</dbReference>
<dbReference type="OrthoDB" id="10660139at2759"/>
<dbReference type="GeneID" id="9592130"/>
<evidence type="ECO:0000313" key="3">
    <source>
        <dbReference type="Proteomes" id="UP000007431"/>
    </source>
</evidence>
<reference evidence="2 3" key="1">
    <citation type="journal article" date="2010" name="Nat. Biotechnol.">
        <title>Genome sequence of the model mushroom Schizophyllum commune.</title>
        <authorList>
            <person name="Ohm R.A."/>
            <person name="de Jong J.F."/>
            <person name="Lugones L.G."/>
            <person name="Aerts A."/>
            <person name="Kothe E."/>
            <person name="Stajich J.E."/>
            <person name="de Vries R.P."/>
            <person name="Record E."/>
            <person name="Levasseur A."/>
            <person name="Baker S.E."/>
            <person name="Bartholomew K.A."/>
            <person name="Coutinho P.M."/>
            <person name="Erdmann S."/>
            <person name="Fowler T.J."/>
            <person name="Gathman A.C."/>
            <person name="Lombard V."/>
            <person name="Henrissat B."/>
            <person name="Knabe N."/>
            <person name="Kuees U."/>
            <person name="Lilly W.W."/>
            <person name="Lindquist E."/>
            <person name="Lucas S."/>
            <person name="Magnuson J.K."/>
            <person name="Piumi F."/>
            <person name="Raudaskoski M."/>
            <person name="Salamov A."/>
            <person name="Schmutz J."/>
            <person name="Schwarze F.W.M.R."/>
            <person name="vanKuyk P.A."/>
            <person name="Horton J.S."/>
            <person name="Grigoriev I.V."/>
            <person name="Woesten H.A.B."/>
        </authorList>
    </citation>
    <scope>NUCLEOTIDE SEQUENCE [LARGE SCALE GENOMIC DNA]</scope>
    <source>
        <strain evidence="3">H4-8 / FGSC 9210</strain>
    </source>
</reference>
<dbReference type="AlphaFoldDB" id="D8QFQ5"/>
<sequence>MIWPTLDDRVHDAQHTSKLRIPVLAALPIAFSHPTIDFSNVSVPLPMPPKASRAAPAEVNGRRRLGSGYGGTHGSRIGGTHGAAMGACTHGSGYGARPAAKNGARTLRPSSLHRHRLASVYALDLTLSRRTLPACLFTRSNSFAQRLSASMYEALPSSYAAARTTKSITTIRPDHAQALPRTRRTRLSLSASAEAKDFFTRLHLDDYILPRACHLASFASGMTTSPGVAPSIRRLEQPHLPGDWNNPMLLIYLAGP</sequence>
<dbReference type="Proteomes" id="UP000007431">
    <property type="component" value="Unassembled WGS sequence"/>
</dbReference>
<dbReference type="EMBL" id="GL377311">
    <property type="protein sequence ID" value="EFI93457.1"/>
    <property type="molecule type" value="Genomic_DNA"/>
</dbReference>
<dbReference type="InParanoid" id="D8QFQ5"/>
<name>D8QFQ5_SCHCM</name>
<evidence type="ECO:0000256" key="1">
    <source>
        <dbReference type="SAM" id="MobiDB-lite"/>
    </source>
</evidence>
<protein>
    <submittedName>
        <fullName evidence="2">Uncharacterized protein</fullName>
    </submittedName>
</protein>
<dbReference type="KEGG" id="scm:SCHCO_02552997"/>
<dbReference type="HOGENOM" id="CLU_1086470_0_0_1"/>
<organism evidence="3">
    <name type="scientific">Schizophyllum commune (strain H4-8 / FGSC 9210)</name>
    <name type="common">Split gill fungus</name>
    <dbReference type="NCBI Taxonomy" id="578458"/>
    <lineage>
        <taxon>Eukaryota</taxon>
        <taxon>Fungi</taxon>
        <taxon>Dikarya</taxon>
        <taxon>Basidiomycota</taxon>
        <taxon>Agaricomycotina</taxon>
        <taxon>Agaricomycetes</taxon>
        <taxon>Agaricomycetidae</taxon>
        <taxon>Agaricales</taxon>
        <taxon>Schizophyllaceae</taxon>
        <taxon>Schizophyllum</taxon>
    </lineage>
</organism>
<dbReference type="VEuPathDB" id="FungiDB:SCHCODRAFT_02552997"/>
<accession>D8QFQ5</accession>